<dbReference type="Proteomes" id="UP000814033">
    <property type="component" value="Unassembled WGS sequence"/>
</dbReference>
<sequence>MSQIFLTNTATTDHIYKLIIGLQTAVIEMHARLQELEGKGTSLVGKSLSPLLAQVSISNSTLLGVVPNHPPPARSSTTSTSTNAVASTSTLADNILPAPPILPASPVPPAPPIRPAKQPPRPRPRPALVPPPRAICPPSLAQRLSTTPLAIALSPTLRERAFPTAVLTNLFGGNPNKGRTRPRAHHAARTGCDHFFYLRPAHQPYVPALPGQPGVLLSATPREASWQEYERVLVQSGRGNGREAQWMYMGQYELFSGKPLTVPEVCALPQAVLEFWARYFHRSPGSKPVRMRIWFRKMHGRLPTPQEREIFIKEPEKRSEKISVGEIVSALRQGAEVRPRPFAIAQLIYTVI</sequence>
<proteinExistence type="predicted"/>
<dbReference type="EMBL" id="MU275852">
    <property type="protein sequence ID" value="KAI0051451.1"/>
    <property type="molecule type" value="Genomic_DNA"/>
</dbReference>
<organism evidence="1 2">
    <name type="scientific">Auriscalpium vulgare</name>
    <dbReference type="NCBI Taxonomy" id="40419"/>
    <lineage>
        <taxon>Eukaryota</taxon>
        <taxon>Fungi</taxon>
        <taxon>Dikarya</taxon>
        <taxon>Basidiomycota</taxon>
        <taxon>Agaricomycotina</taxon>
        <taxon>Agaricomycetes</taxon>
        <taxon>Russulales</taxon>
        <taxon>Auriscalpiaceae</taxon>
        <taxon>Auriscalpium</taxon>
    </lineage>
</organism>
<accession>A0ACB8S6D2</accession>
<comment type="caution">
    <text evidence="1">The sequence shown here is derived from an EMBL/GenBank/DDBJ whole genome shotgun (WGS) entry which is preliminary data.</text>
</comment>
<evidence type="ECO:0000313" key="1">
    <source>
        <dbReference type="EMBL" id="KAI0051451.1"/>
    </source>
</evidence>
<protein>
    <submittedName>
        <fullName evidence="1">Uncharacterized protein</fullName>
    </submittedName>
</protein>
<reference evidence="1" key="2">
    <citation type="journal article" date="2022" name="New Phytol.">
        <title>Evolutionary transition to the ectomycorrhizal habit in the genomes of a hyperdiverse lineage of mushroom-forming fungi.</title>
        <authorList>
            <person name="Looney B."/>
            <person name="Miyauchi S."/>
            <person name="Morin E."/>
            <person name="Drula E."/>
            <person name="Courty P.E."/>
            <person name="Kohler A."/>
            <person name="Kuo A."/>
            <person name="LaButti K."/>
            <person name="Pangilinan J."/>
            <person name="Lipzen A."/>
            <person name="Riley R."/>
            <person name="Andreopoulos W."/>
            <person name="He G."/>
            <person name="Johnson J."/>
            <person name="Nolan M."/>
            <person name="Tritt A."/>
            <person name="Barry K.W."/>
            <person name="Grigoriev I.V."/>
            <person name="Nagy L.G."/>
            <person name="Hibbett D."/>
            <person name="Henrissat B."/>
            <person name="Matheny P.B."/>
            <person name="Labbe J."/>
            <person name="Martin F.M."/>
        </authorList>
    </citation>
    <scope>NUCLEOTIDE SEQUENCE</scope>
    <source>
        <strain evidence="1">FP105234-sp</strain>
    </source>
</reference>
<name>A0ACB8S6D2_9AGAM</name>
<gene>
    <name evidence="1" type="ORF">FA95DRAFT_279521</name>
</gene>
<keyword evidence="2" id="KW-1185">Reference proteome</keyword>
<evidence type="ECO:0000313" key="2">
    <source>
        <dbReference type="Proteomes" id="UP000814033"/>
    </source>
</evidence>
<reference evidence="1" key="1">
    <citation type="submission" date="2021-02" db="EMBL/GenBank/DDBJ databases">
        <authorList>
            <consortium name="DOE Joint Genome Institute"/>
            <person name="Ahrendt S."/>
            <person name="Looney B.P."/>
            <person name="Miyauchi S."/>
            <person name="Morin E."/>
            <person name="Drula E."/>
            <person name="Courty P.E."/>
            <person name="Chicoki N."/>
            <person name="Fauchery L."/>
            <person name="Kohler A."/>
            <person name="Kuo A."/>
            <person name="Labutti K."/>
            <person name="Pangilinan J."/>
            <person name="Lipzen A."/>
            <person name="Riley R."/>
            <person name="Andreopoulos W."/>
            <person name="He G."/>
            <person name="Johnson J."/>
            <person name="Barry K.W."/>
            <person name="Grigoriev I.V."/>
            <person name="Nagy L."/>
            <person name="Hibbett D."/>
            <person name="Henrissat B."/>
            <person name="Matheny P.B."/>
            <person name="Labbe J."/>
            <person name="Martin F."/>
        </authorList>
    </citation>
    <scope>NUCLEOTIDE SEQUENCE</scope>
    <source>
        <strain evidence="1">FP105234-sp</strain>
    </source>
</reference>